<reference evidence="2" key="1">
    <citation type="submission" date="2018-03" db="EMBL/GenBank/DDBJ databases">
        <authorList>
            <person name="Guldener U."/>
        </authorList>
    </citation>
    <scope>NUCLEOTIDE SEQUENCE</scope>
</reference>
<protein>
    <submittedName>
        <fullName evidence="2">Uncharacterized protein</fullName>
    </submittedName>
</protein>
<evidence type="ECO:0000313" key="2">
    <source>
        <dbReference type="EMBL" id="SPJ89723.1"/>
    </source>
</evidence>
<feature type="compositionally biased region" description="Acidic residues" evidence="1">
    <location>
        <begin position="226"/>
        <end position="239"/>
    </location>
</feature>
<dbReference type="EMBL" id="ONZP01000702">
    <property type="protein sequence ID" value="SPJ89723.1"/>
    <property type="molecule type" value="Genomic_DNA"/>
</dbReference>
<keyword evidence="3" id="KW-1185">Reference proteome</keyword>
<proteinExistence type="predicted"/>
<evidence type="ECO:0000313" key="3">
    <source>
        <dbReference type="Proteomes" id="UP001187734"/>
    </source>
</evidence>
<feature type="region of interest" description="Disordered" evidence="1">
    <location>
        <begin position="226"/>
        <end position="275"/>
    </location>
</feature>
<dbReference type="AlphaFoldDB" id="A0AAE8MM02"/>
<organism evidence="2 3">
    <name type="scientific">Fusarium torulosum</name>
    <dbReference type="NCBI Taxonomy" id="33205"/>
    <lineage>
        <taxon>Eukaryota</taxon>
        <taxon>Fungi</taxon>
        <taxon>Dikarya</taxon>
        <taxon>Ascomycota</taxon>
        <taxon>Pezizomycotina</taxon>
        <taxon>Sordariomycetes</taxon>
        <taxon>Hypocreomycetidae</taxon>
        <taxon>Hypocreales</taxon>
        <taxon>Nectriaceae</taxon>
        <taxon>Fusarium</taxon>
    </lineage>
</organism>
<dbReference type="Proteomes" id="UP001187734">
    <property type="component" value="Unassembled WGS sequence"/>
</dbReference>
<evidence type="ECO:0000256" key="1">
    <source>
        <dbReference type="SAM" id="MobiDB-lite"/>
    </source>
</evidence>
<sequence length="275" mass="30101">MPNDVKDMPAKIKSTLDTLAILRKQLNNPTQLFKPESQAKLPYADKGLDSPTFCQAAYNARHDPQMATLEALKQELRVAPKGTAELFRSVKRLVGRLSEKIRIPGNLVQDSLRPEPLLNSYKIRRVEATIAAKVPVTDGLRNLDSIIRRMLPANDPRLGDMQAYVGRWNGSIRLEDAIRAMYDDEERNHNVHAEIQLAASWHASAPDSTTNITAGMGSVTLSEVEEAFESGDGESDAFADTDSLAHLNDDENVDEIGGVYGDSDEESDGGAGLGD</sequence>
<comment type="caution">
    <text evidence="2">The sequence shown here is derived from an EMBL/GenBank/DDBJ whole genome shotgun (WGS) entry which is preliminary data.</text>
</comment>
<gene>
    <name evidence="2" type="ORF">FTOL_13084</name>
</gene>
<accession>A0AAE8MM02</accession>
<name>A0AAE8MM02_9HYPO</name>